<keyword evidence="3 8" id="KW-0349">Heme</keyword>
<organism evidence="11 12">
    <name type="scientific">Cylindrobasidium torrendii FP15055 ss-10</name>
    <dbReference type="NCBI Taxonomy" id="1314674"/>
    <lineage>
        <taxon>Eukaryota</taxon>
        <taxon>Fungi</taxon>
        <taxon>Dikarya</taxon>
        <taxon>Basidiomycota</taxon>
        <taxon>Agaricomycotina</taxon>
        <taxon>Agaricomycetes</taxon>
        <taxon>Agaricomycetidae</taxon>
        <taxon>Agaricales</taxon>
        <taxon>Marasmiineae</taxon>
        <taxon>Physalacriaceae</taxon>
        <taxon>Cylindrobasidium</taxon>
    </lineage>
</organism>
<keyword evidence="7 9" id="KW-0503">Monooxygenase</keyword>
<dbReference type="OrthoDB" id="1470350at2759"/>
<evidence type="ECO:0000256" key="1">
    <source>
        <dbReference type="ARBA" id="ARBA00001971"/>
    </source>
</evidence>
<keyword evidence="10" id="KW-0812">Transmembrane</keyword>
<evidence type="ECO:0000313" key="12">
    <source>
        <dbReference type="Proteomes" id="UP000054007"/>
    </source>
</evidence>
<gene>
    <name evidence="11" type="ORF">CYLTODRAFT_419083</name>
</gene>
<dbReference type="InterPro" id="IPR017972">
    <property type="entry name" value="Cyt_P450_CS"/>
</dbReference>
<keyword evidence="12" id="KW-1185">Reference proteome</keyword>
<evidence type="ECO:0000256" key="8">
    <source>
        <dbReference type="PIRSR" id="PIRSR602401-1"/>
    </source>
</evidence>
<dbReference type="PROSITE" id="PS00086">
    <property type="entry name" value="CYTOCHROME_P450"/>
    <property type="match status" value="1"/>
</dbReference>
<dbReference type="GO" id="GO:0005506">
    <property type="term" value="F:iron ion binding"/>
    <property type="evidence" value="ECO:0007669"/>
    <property type="project" value="InterPro"/>
</dbReference>
<protein>
    <submittedName>
        <fullName evidence="11">Cytochrome P450</fullName>
    </submittedName>
</protein>
<sequence length="581" mass="65922">MDALRLRTILAPGPAFLLAKVFPHVLVLSTSACLALKIVGNTMQRIIPLWIYVLAALIVHPAFLLSRRTYYKLSERYDGHYRPPRVQGTSGDIIKAVIHSFTEGYIGEAYWKWAQQYGPVYSVDLYGENRIFTFEPSDVKAILTSQFEHFEKGPVLFDMWWSLLGNGIFNVDGALWKFHRGMTRQFLTQERVRDFENFERHSTYAIRLLTDRLEDGYAVDFQDLVARFTLDAASEFLFGKDVESLQAGIAYPSQSGAVDIPSEHPSDSFVRAFTAGQEILALRAWTGKLWPLLEFWKDTAAPHRRNVELFVEPLIDEALKANDTEKVKVHENLLSSLVADANDAATIKDELINMLVAGRDTTASLLTFVMYCLIRHPEVMQRLQEEIASALGQKAPTREDLREMKYLRAVLNETLRLYPPVPFNHRTSAVATTLPGKPGGTPYYVPADTKVSYGHFLIHRRKDLWGPTALEYDPNRFIDERVQYISKNPFIFLPFHGGPRVCVGQQFAYFEASYFLVRLLQHLASSSLDIGIANDIQVQPPKEWATNIQSESTKGLDTVMLGAHLTMHVKGGFWVTRKKTG</sequence>
<dbReference type="GO" id="GO:0020037">
    <property type="term" value="F:heme binding"/>
    <property type="evidence" value="ECO:0007669"/>
    <property type="project" value="InterPro"/>
</dbReference>
<evidence type="ECO:0000256" key="2">
    <source>
        <dbReference type="ARBA" id="ARBA00010617"/>
    </source>
</evidence>
<evidence type="ECO:0000256" key="9">
    <source>
        <dbReference type="RuleBase" id="RU000461"/>
    </source>
</evidence>
<evidence type="ECO:0000256" key="7">
    <source>
        <dbReference type="ARBA" id="ARBA00023033"/>
    </source>
</evidence>
<proteinExistence type="inferred from homology"/>
<dbReference type="Proteomes" id="UP000054007">
    <property type="component" value="Unassembled WGS sequence"/>
</dbReference>
<dbReference type="InterPro" id="IPR001128">
    <property type="entry name" value="Cyt_P450"/>
</dbReference>
<keyword evidence="5 9" id="KW-0560">Oxidoreductase</keyword>
<evidence type="ECO:0000256" key="5">
    <source>
        <dbReference type="ARBA" id="ARBA00023002"/>
    </source>
</evidence>
<dbReference type="PRINTS" id="PR00463">
    <property type="entry name" value="EP450I"/>
</dbReference>
<keyword evidence="4 8" id="KW-0479">Metal-binding</keyword>
<dbReference type="CDD" id="cd11063">
    <property type="entry name" value="CYP52"/>
    <property type="match status" value="1"/>
</dbReference>
<feature type="non-terminal residue" evidence="11">
    <location>
        <position position="1"/>
    </location>
</feature>
<dbReference type="STRING" id="1314674.A0A0D7BM14"/>
<dbReference type="PROSITE" id="PS51257">
    <property type="entry name" value="PROKAR_LIPOPROTEIN"/>
    <property type="match status" value="1"/>
</dbReference>
<comment type="similarity">
    <text evidence="2 9">Belongs to the cytochrome P450 family.</text>
</comment>
<dbReference type="AlphaFoldDB" id="A0A0D7BM14"/>
<evidence type="ECO:0000256" key="4">
    <source>
        <dbReference type="ARBA" id="ARBA00022723"/>
    </source>
</evidence>
<evidence type="ECO:0000313" key="11">
    <source>
        <dbReference type="EMBL" id="KIY71230.1"/>
    </source>
</evidence>
<dbReference type="Gene3D" id="1.10.630.10">
    <property type="entry name" value="Cytochrome P450"/>
    <property type="match status" value="1"/>
</dbReference>
<comment type="cofactor">
    <cofactor evidence="1 8">
        <name>heme</name>
        <dbReference type="ChEBI" id="CHEBI:30413"/>
    </cofactor>
</comment>
<dbReference type="Pfam" id="PF00067">
    <property type="entry name" value="p450"/>
    <property type="match status" value="1"/>
</dbReference>
<accession>A0A0D7BM14</accession>
<evidence type="ECO:0000256" key="10">
    <source>
        <dbReference type="SAM" id="Phobius"/>
    </source>
</evidence>
<name>A0A0D7BM14_9AGAR</name>
<dbReference type="EMBL" id="KN880457">
    <property type="protein sequence ID" value="KIY71230.1"/>
    <property type="molecule type" value="Genomic_DNA"/>
</dbReference>
<feature type="binding site" description="axial binding residue" evidence="8">
    <location>
        <position position="502"/>
    </location>
    <ligand>
        <name>heme</name>
        <dbReference type="ChEBI" id="CHEBI:30413"/>
    </ligand>
    <ligandPart>
        <name>Fe</name>
        <dbReference type="ChEBI" id="CHEBI:18248"/>
    </ligandPart>
</feature>
<evidence type="ECO:0000256" key="3">
    <source>
        <dbReference type="ARBA" id="ARBA00022617"/>
    </source>
</evidence>
<dbReference type="PRINTS" id="PR00385">
    <property type="entry name" value="P450"/>
</dbReference>
<dbReference type="PANTHER" id="PTHR24287">
    <property type="entry name" value="P450, PUTATIVE (EUROFUNG)-RELATED"/>
    <property type="match status" value="1"/>
</dbReference>
<dbReference type="InterPro" id="IPR047146">
    <property type="entry name" value="Cyt_P450_E_CYP52_fungi"/>
</dbReference>
<dbReference type="GO" id="GO:0016705">
    <property type="term" value="F:oxidoreductase activity, acting on paired donors, with incorporation or reduction of molecular oxygen"/>
    <property type="evidence" value="ECO:0007669"/>
    <property type="project" value="InterPro"/>
</dbReference>
<dbReference type="InterPro" id="IPR002401">
    <property type="entry name" value="Cyt_P450_E_grp-I"/>
</dbReference>
<keyword evidence="10" id="KW-1133">Transmembrane helix</keyword>
<feature type="transmembrane region" description="Helical" evidence="10">
    <location>
        <begin position="46"/>
        <end position="66"/>
    </location>
</feature>
<evidence type="ECO:0000256" key="6">
    <source>
        <dbReference type="ARBA" id="ARBA00023004"/>
    </source>
</evidence>
<dbReference type="GO" id="GO:0004497">
    <property type="term" value="F:monooxygenase activity"/>
    <property type="evidence" value="ECO:0007669"/>
    <property type="project" value="UniProtKB-KW"/>
</dbReference>
<dbReference type="PANTHER" id="PTHR24287:SF1">
    <property type="entry name" value="P450, PUTATIVE (EUROFUNG)-RELATED"/>
    <property type="match status" value="1"/>
</dbReference>
<dbReference type="SUPFAM" id="SSF48264">
    <property type="entry name" value="Cytochrome P450"/>
    <property type="match status" value="1"/>
</dbReference>
<keyword evidence="10" id="KW-0472">Membrane</keyword>
<reference evidence="11 12" key="1">
    <citation type="journal article" date="2015" name="Fungal Genet. Biol.">
        <title>Evolution of novel wood decay mechanisms in Agaricales revealed by the genome sequences of Fistulina hepatica and Cylindrobasidium torrendii.</title>
        <authorList>
            <person name="Floudas D."/>
            <person name="Held B.W."/>
            <person name="Riley R."/>
            <person name="Nagy L.G."/>
            <person name="Koehler G."/>
            <person name="Ransdell A.S."/>
            <person name="Younus H."/>
            <person name="Chow J."/>
            <person name="Chiniquy J."/>
            <person name="Lipzen A."/>
            <person name="Tritt A."/>
            <person name="Sun H."/>
            <person name="Haridas S."/>
            <person name="LaButti K."/>
            <person name="Ohm R.A."/>
            <person name="Kues U."/>
            <person name="Blanchette R.A."/>
            <person name="Grigoriev I.V."/>
            <person name="Minto R.E."/>
            <person name="Hibbett D.S."/>
        </authorList>
    </citation>
    <scope>NUCLEOTIDE SEQUENCE [LARGE SCALE GENOMIC DNA]</scope>
    <source>
        <strain evidence="11 12">FP15055 ss-10</strain>
    </source>
</reference>
<dbReference type="InterPro" id="IPR036396">
    <property type="entry name" value="Cyt_P450_sf"/>
</dbReference>
<keyword evidence="6 8" id="KW-0408">Iron</keyword>